<dbReference type="SUPFAM" id="SSF52540">
    <property type="entry name" value="P-loop containing nucleoside triphosphate hydrolases"/>
    <property type="match status" value="1"/>
</dbReference>
<feature type="binding site" evidence="7">
    <location>
        <position position="234"/>
    </location>
    <ligand>
        <name>Mg(2+)</name>
        <dbReference type="ChEBI" id="CHEBI:18420"/>
    </ligand>
</feature>
<feature type="binding site" evidence="7">
    <location>
        <position position="251"/>
    </location>
    <ligand>
        <name>K(+)</name>
        <dbReference type="ChEBI" id="CHEBI:29103"/>
    </ligand>
</feature>
<dbReference type="GO" id="GO:0002098">
    <property type="term" value="P:tRNA wobble uridine modification"/>
    <property type="evidence" value="ECO:0007669"/>
    <property type="project" value="TreeGrafter"/>
</dbReference>
<evidence type="ECO:0000256" key="3">
    <source>
        <dbReference type="ARBA" id="ARBA00022741"/>
    </source>
</evidence>
<protein>
    <recommendedName>
        <fullName evidence="7">tRNA modification GTPase MnmE</fullName>
        <ecNumber evidence="7">3.6.-.-</ecNumber>
    </recommendedName>
</protein>
<dbReference type="InterPro" id="IPR006073">
    <property type="entry name" value="GTP-bd"/>
</dbReference>
<dbReference type="InterPro" id="IPR027266">
    <property type="entry name" value="TrmE/GcvT-like"/>
</dbReference>
<name>A0A399DRQ9_9DEIN</name>
<organism evidence="10 11">
    <name type="scientific">Calidithermus terrae</name>
    <dbReference type="NCBI Taxonomy" id="1408545"/>
    <lineage>
        <taxon>Bacteria</taxon>
        <taxon>Thermotogati</taxon>
        <taxon>Deinococcota</taxon>
        <taxon>Deinococci</taxon>
        <taxon>Thermales</taxon>
        <taxon>Thermaceae</taxon>
        <taxon>Calidithermus</taxon>
    </lineage>
</organism>
<keyword evidence="7 10" id="KW-0378">Hydrolase</keyword>
<keyword evidence="7" id="KW-0963">Cytoplasm</keyword>
<dbReference type="InterPro" id="IPR004520">
    <property type="entry name" value="GTPase_MnmE"/>
</dbReference>
<dbReference type="Proteomes" id="UP000265715">
    <property type="component" value="Unassembled WGS sequence"/>
</dbReference>
<dbReference type="NCBIfam" id="TIGR00450">
    <property type="entry name" value="mnmE_trmE_thdF"/>
    <property type="match status" value="1"/>
</dbReference>
<dbReference type="CDD" id="cd14858">
    <property type="entry name" value="TrmE_N"/>
    <property type="match status" value="1"/>
</dbReference>
<dbReference type="EC" id="3.6.-.-" evidence="7"/>
<keyword evidence="7" id="KW-0479">Metal-binding</keyword>
<feature type="binding site" evidence="7">
    <location>
        <position position="26"/>
    </location>
    <ligand>
        <name>(6S)-5-formyl-5,6,7,8-tetrahydrofolate</name>
        <dbReference type="ChEBI" id="CHEBI:57457"/>
    </ligand>
</feature>
<feature type="binding site" evidence="7">
    <location>
        <position position="255"/>
    </location>
    <ligand>
        <name>Mg(2+)</name>
        <dbReference type="ChEBI" id="CHEBI:18420"/>
    </ligand>
</feature>
<dbReference type="PRINTS" id="PR00326">
    <property type="entry name" value="GTP1OBG"/>
</dbReference>
<comment type="similarity">
    <text evidence="1 7 8">Belongs to the TRAFAC class TrmE-Era-EngA-EngB-Septin-like GTPase superfamily. TrmE GTPase family.</text>
</comment>
<dbReference type="Pfam" id="PF01926">
    <property type="entry name" value="MMR_HSR1"/>
    <property type="match status" value="1"/>
</dbReference>
<dbReference type="PANTHER" id="PTHR42714:SF2">
    <property type="entry name" value="TRNA MODIFICATION GTPASE GTPBP3, MITOCHONDRIAL"/>
    <property type="match status" value="1"/>
</dbReference>
<evidence type="ECO:0000256" key="2">
    <source>
        <dbReference type="ARBA" id="ARBA00022694"/>
    </source>
</evidence>
<dbReference type="InterPro" id="IPR018948">
    <property type="entry name" value="GTP-bd_TrmE_N"/>
</dbReference>
<evidence type="ECO:0000256" key="8">
    <source>
        <dbReference type="RuleBase" id="RU003313"/>
    </source>
</evidence>
<dbReference type="CDD" id="cd04164">
    <property type="entry name" value="trmE"/>
    <property type="match status" value="1"/>
</dbReference>
<dbReference type="Pfam" id="PF12631">
    <property type="entry name" value="MnmE_helical"/>
    <property type="match status" value="1"/>
</dbReference>
<dbReference type="InterPro" id="IPR027368">
    <property type="entry name" value="MnmE_dom2"/>
</dbReference>
<dbReference type="EMBL" id="QXDL01000396">
    <property type="protein sequence ID" value="RIH74677.1"/>
    <property type="molecule type" value="Genomic_DNA"/>
</dbReference>
<dbReference type="PANTHER" id="PTHR42714">
    <property type="entry name" value="TRNA MODIFICATION GTPASE GTPBP3"/>
    <property type="match status" value="1"/>
</dbReference>
<keyword evidence="4 7" id="KW-0460">Magnesium</keyword>
<evidence type="ECO:0000256" key="1">
    <source>
        <dbReference type="ARBA" id="ARBA00011043"/>
    </source>
</evidence>
<dbReference type="InterPro" id="IPR025867">
    <property type="entry name" value="MnmE_helical"/>
</dbReference>
<evidence type="ECO:0000256" key="7">
    <source>
        <dbReference type="HAMAP-Rule" id="MF_00379"/>
    </source>
</evidence>
<dbReference type="PROSITE" id="PS51709">
    <property type="entry name" value="G_TRME"/>
    <property type="match status" value="1"/>
</dbReference>
<dbReference type="AlphaFoldDB" id="A0A399DRQ9"/>
<dbReference type="GO" id="GO:0005829">
    <property type="term" value="C:cytosol"/>
    <property type="evidence" value="ECO:0007669"/>
    <property type="project" value="TreeGrafter"/>
</dbReference>
<dbReference type="InterPro" id="IPR031168">
    <property type="entry name" value="G_TrmE"/>
</dbReference>
<feature type="binding site" evidence="7">
    <location>
        <position position="441"/>
    </location>
    <ligand>
        <name>(6S)-5-formyl-5,6,7,8-tetrahydrofolate</name>
        <dbReference type="ChEBI" id="CHEBI:57457"/>
    </ligand>
</feature>
<reference evidence="10 11" key="1">
    <citation type="submission" date="2018-08" db="EMBL/GenBank/DDBJ databases">
        <title>Meiothermus terrae DSM 26712 genome sequencing project.</title>
        <authorList>
            <person name="Da Costa M.S."/>
            <person name="Albuquerque L."/>
            <person name="Raposo P."/>
            <person name="Froufe H.J.C."/>
            <person name="Barroso C.S."/>
            <person name="Egas C."/>
        </authorList>
    </citation>
    <scope>NUCLEOTIDE SEQUENCE [LARGE SCALE GENOMIC DNA]</scope>
    <source>
        <strain evidence="10 11">DSM 26712</strain>
    </source>
</reference>
<sequence>MALPSLNEPIAAIATPPGKGAVGIVRLSGVGALEVAAKVWRGRDLRHLEGGRFTLGLILHPDTRETLDEALALVFRAPNSYTGQDAVEFQTHGSPAVLRQVLQALLDAGARPAQPGEFTLRAYLNGRMDLAQAESVLALVEAESDAARRQALRGLSKELSGRIEGMSRELLDLLAHIQALLDYPEEGVEPHQAQGVLERVLGEVEHLLSTAPAGRIAQKGARLALVGAPNAGKSSLLNALLGYERAIVTPIPGTTRDYLEAPLEVAGVPIVAVDTAGLRETDDAVERSGVERALGIAQEADLVLYLADRSQPRADAPGLLARLPQERVLRLATKADLPAAWHDPAFLAVSSATGEGMPALLEAIHQRLLGEAPEGEVWISNERHAQALREAKEHLLDALASPEDLMGLSIQAALEALNRILGKDVPEEVINRVFRNFCVGK</sequence>
<evidence type="ECO:0000313" key="11">
    <source>
        <dbReference type="Proteomes" id="UP000265715"/>
    </source>
</evidence>
<feature type="binding site" evidence="7">
    <location>
        <begin position="249"/>
        <end position="255"/>
    </location>
    <ligand>
        <name>GTP</name>
        <dbReference type="ChEBI" id="CHEBI:37565"/>
    </ligand>
</feature>
<dbReference type="HAMAP" id="MF_00379">
    <property type="entry name" value="GTPase_MnmE"/>
    <property type="match status" value="1"/>
</dbReference>
<comment type="subcellular location">
    <subcellularLocation>
        <location evidence="7">Cytoplasm</location>
    </subcellularLocation>
</comment>
<dbReference type="GO" id="GO:0030488">
    <property type="term" value="P:tRNA methylation"/>
    <property type="evidence" value="ECO:0007669"/>
    <property type="project" value="TreeGrafter"/>
</dbReference>
<keyword evidence="6 7" id="KW-0342">GTP-binding</keyword>
<comment type="caution">
    <text evidence="10">The sequence shown here is derived from an EMBL/GenBank/DDBJ whole genome shotgun (WGS) entry which is preliminary data.</text>
</comment>
<evidence type="ECO:0000259" key="9">
    <source>
        <dbReference type="PROSITE" id="PS51709"/>
    </source>
</evidence>
<feature type="binding site" evidence="7">
    <location>
        <position position="230"/>
    </location>
    <ligand>
        <name>K(+)</name>
        <dbReference type="ChEBI" id="CHEBI:29103"/>
    </ligand>
</feature>
<dbReference type="Gene3D" id="3.30.1360.120">
    <property type="entry name" value="Probable tRNA modification gtpase trme, domain 1"/>
    <property type="match status" value="1"/>
</dbReference>
<feature type="binding site" evidence="7">
    <location>
        <position position="249"/>
    </location>
    <ligand>
        <name>K(+)</name>
        <dbReference type="ChEBI" id="CHEBI:29103"/>
    </ligand>
</feature>
<dbReference type="RefSeq" id="WP_119316859.1">
    <property type="nucleotide sequence ID" value="NZ_QXDL01000396.1"/>
</dbReference>
<feature type="binding site" evidence="7">
    <location>
        <position position="254"/>
    </location>
    <ligand>
        <name>K(+)</name>
        <dbReference type="ChEBI" id="CHEBI:29103"/>
    </ligand>
</feature>
<keyword evidence="3 7" id="KW-0547">Nucleotide-binding</keyword>
<comment type="function">
    <text evidence="7">Exhibits a very high intrinsic GTPase hydrolysis rate. Involved in the addition of a carboxymethylaminomethyl (cmnm) group at the wobble position (U34) of certain tRNAs, forming tRNA-cmnm(5)s(2)U34.</text>
</comment>
<keyword evidence="5 7" id="KW-0630">Potassium</keyword>
<dbReference type="GO" id="GO:0003924">
    <property type="term" value="F:GTPase activity"/>
    <property type="evidence" value="ECO:0007669"/>
    <property type="project" value="UniProtKB-UniRule"/>
</dbReference>
<comment type="caution">
    <text evidence="7">Lacks conserved residue(s) required for the propagation of feature annotation.</text>
</comment>
<keyword evidence="2 7" id="KW-0819">tRNA processing</keyword>
<dbReference type="NCBIfam" id="TIGR00231">
    <property type="entry name" value="small_GTP"/>
    <property type="match status" value="1"/>
</dbReference>
<dbReference type="Gene3D" id="3.40.50.300">
    <property type="entry name" value="P-loop containing nucleotide triphosphate hydrolases"/>
    <property type="match status" value="1"/>
</dbReference>
<dbReference type="Pfam" id="PF10396">
    <property type="entry name" value="TrmE_N"/>
    <property type="match status" value="1"/>
</dbReference>
<dbReference type="InterPro" id="IPR027417">
    <property type="entry name" value="P-loop_NTPase"/>
</dbReference>
<evidence type="ECO:0000256" key="6">
    <source>
        <dbReference type="ARBA" id="ARBA00023134"/>
    </source>
</evidence>
<keyword evidence="11" id="KW-1185">Reference proteome</keyword>
<feature type="binding site" evidence="7">
    <location>
        <begin position="230"/>
        <end position="235"/>
    </location>
    <ligand>
        <name>GTP</name>
        <dbReference type="ChEBI" id="CHEBI:37565"/>
    </ligand>
</feature>
<dbReference type="GO" id="GO:0046872">
    <property type="term" value="F:metal ion binding"/>
    <property type="evidence" value="ECO:0007669"/>
    <property type="project" value="UniProtKB-KW"/>
</dbReference>
<dbReference type="InterPro" id="IPR005225">
    <property type="entry name" value="Small_GTP-bd"/>
</dbReference>
<proteinExistence type="inferred from homology"/>
<evidence type="ECO:0000256" key="5">
    <source>
        <dbReference type="ARBA" id="ARBA00022958"/>
    </source>
</evidence>
<dbReference type="OrthoDB" id="9805918at2"/>
<gene>
    <name evidence="7 10" type="primary">mnmE</name>
    <name evidence="7" type="synonym">trmE</name>
    <name evidence="10" type="ORF">Mterra_04057</name>
</gene>
<comment type="subunit">
    <text evidence="7">Homodimer. Heterotetramer of two MnmE and two MnmG subunits.</text>
</comment>
<feature type="binding site" evidence="7">
    <location>
        <position position="127"/>
    </location>
    <ligand>
        <name>(6S)-5-formyl-5,6,7,8-tetrahydrofolate</name>
        <dbReference type="ChEBI" id="CHEBI:57457"/>
    </ligand>
</feature>
<dbReference type="GO" id="GO:0005525">
    <property type="term" value="F:GTP binding"/>
    <property type="evidence" value="ECO:0007669"/>
    <property type="project" value="UniProtKB-UniRule"/>
</dbReference>
<dbReference type="Gene3D" id="1.20.120.430">
    <property type="entry name" value="tRNA modification GTPase MnmE domain 2"/>
    <property type="match status" value="1"/>
</dbReference>
<accession>A0A399DRQ9</accession>
<feature type="binding site" evidence="7">
    <location>
        <begin position="274"/>
        <end position="277"/>
    </location>
    <ligand>
        <name>GTP</name>
        <dbReference type="ChEBI" id="CHEBI:37565"/>
    </ligand>
</feature>
<feature type="binding site" evidence="7">
    <location>
        <position position="88"/>
    </location>
    <ligand>
        <name>(6S)-5-formyl-5,6,7,8-tetrahydrofolate</name>
        <dbReference type="ChEBI" id="CHEBI:57457"/>
    </ligand>
</feature>
<evidence type="ECO:0000256" key="4">
    <source>
        <dbReference type="ARBA" id="ARBA00022842"/>
    </source>
</evidence>
<comment type="cofactor">
    <cofactor evidence="7">
        <name>K(+)</name>
        <dbReference type="ChEBI" id="CHEBI:29103"/>
    </cofactor>
    <text evidence="7">Binds 1 potassium ion per subunit.</text>
</comment>
<evidence type="ECO:0000313" key="10">
    <source>
        <dbReference type="EMBL" id="RIH74677.1"/>
    </source>
</evidence>
<feature type="domain" description="TrmE-type G" evidence="9">
    <location>
        <begin position="220"/>
        <end position="369"/>
    </location>
</feature>